<accession>A0AAD7JEV3</accession>
<proteinExistence type="predicted"/>
<sequence length="188" mass="20286">MPLSGSAGVTLATSSHVDVSTSSGVRLTIVRTLGVTKDVGVQWSTSTTSADLYRERSSPDLQLLLDGFAEPGIDRDACVTTQLENDFGGNWSSFAVNIVTETQGGLIVRIVQFATITVLELGDLRPAVGVHCVWFIGEINWRKGLQNIHRGKLGDAQFTAQCFVRGTSEQKSTPGAHYIRVAYDVSLE</sequence>
<dbReference type="Proteomes" id="UP001215598">
    <property type="component" value="Unassembled WGS sequence"/>
</dbReference>
<keyword evidence="2" id="KW-1185">Reference proteome</keyword>
<gene>
    <name evidence="1" type="ORF">B0H16DRAFT_1455382</name>
</gene>
<evidence type="ECO:0000313" key="2">
    <source>
        <dbReference type="Proteomes" id="UP001215598"/>
    </source>
</evidence>
<dbReference type="AlphaFoldDB" id="A0AAD7JEV3"/>
<organism evidence="1 2">
    <name type="scientific">Mycena metata</name>
    <dbReference type="NCBI Taxonomy" id="1033252"/>
    <lineage>
        <taxon>Eukaryota</taxon>
        <taxon>Fungi</taxon>
        <taxon>Dikarya</taxon>
        <taxon>Basidiomycota</taxon>
        <taxon>Agaricomycotina</taxon>
        <taxon>Agaricomycetes</taxon>
        <taxon>Agaricomycetidae</taxon>
        <taxon>Agaricales</taxon>
        <taxon>Marasmiineae</taxon>
        <taxon>Mycenaceae</taxon>
        <taxon>Mycena</taxon>
    </lineage>
</organism>
<dbReference type="EMBL" id="JARKIB010000031">
    <property type="protein sequence ID" value="KAJ7762944.1"/>
    <property type="molecule type" value="Genomic_DNA"/>
</dbReference>
<reference evidence="1" key="1">
    <citation type="submission" date="2023-03" db="EMBL/GenBank/DDBJ databases">
        <title>Massive genome expansion in bonnet fungi (Mycena s.s.) driven by repeated elements and novel gene families across ecological guilds.</title>
        <authorList>
            <consortium name="Lawrence Berkeley National Laboratory"/>
            <person name="Harder C.B."/>
            <person name="Miyauchi S."/>
            <person name="Viragh M."/>
            <person name="Kuo A."/>
            <person name="Thoen E."/>
            <person name="Andreopoulos B."/>
            <person name="Lu D."/>
            <person name="Skrede I."/>
            <person name="Drula E."/>
            <person name="Henrissat B."/>
            <person name="Morin E."/>
            <person name="Kohler A."/>
            <person name="Barry K."/>
            <person name="LaButti K."/>
            <person name="Morin E."/>
            <person name="Salamov A."/>
            <person name="Lipzen A."/>
            <person name="Mereny Z."/>
            <person name="Hegedus B."/>
            <person name="Baldrian P."/>
            <person name="Stursova M."/>
            <person name="Weitz H."/>
            <person name="Taylor A."/>
            <person name="Grigoriev I.V."/>
            <person name="Nagy L.G."/>
            <person name="Martin F."/>
            <person name="Kauserud H."/>
        </authorList>
    </citation>
    <scope>NUCLEOTIDE SEQUENCE</scope>
    <source>
        <strain evidence="1">CBHHK182m</strain>
    </source>
</reference>
<protein>
    <submittedName>
        <fullName evidence="1">Uncharacterized protein</fullName>
    </submittedName>
</protein>
<evidence type="ECO:0000313" key="1">
    <source>
        <dbReference type="EMBL" id="KAJ7762944.1"/>
    </source>
</evidence>
<name>A0AAD7JEV3_9AGAR</name>
<comment type="caution">
    <text evidence="1">The sequence shown here is derived from an EMBL/GenBank/DDBJ whole genome shotgun (WGS) entry which is preliminary data.</text>
</comment>